<dbReference type="EC" id="6.3.4.15" evidence="7"/>
<dbReference type="InterPro" id="IPR036388">
    <property type="entry name" value="WH-like_DNA-bd_sf"/>
</dbReference>
<organism evidence="9 10">
    <name type="scientific">Priestia endophytica DSM 13796</name>
    <dbReference type="NCBI Taxonomy" id="1121089"/>
    <lineage>
        <taxon>Bacteria</taxon>
        <taxon>Bacillati</taxon>
        <taxon>Bacillota</taxon>
        <taxon>Bacilli</taxon>
        <taxon>Bacillales</taxon>
        <taxon>Bacillaceae</taxon>
        <taxon>Priestia</taxon>
    </lineage>
</organism>
<gene>
    <name evidence="7" type="primary">birA</name>
    <name evidence="9" type="ORF">SAMN02745910_01131</name>
</gene>
<dbReference type="GeneID" id="93709863"/>
<dbReference type="InterPro" id="IPR003142">
    <property type="entry name" value="BPL_C"/>
</dbReference>
<evidence type="ECO:0000313" key="10">
    <source>
        <dbReference type="Proteomes" id="UP000182762"/>
    </source>
</evidence>
<dbReference type="NCBIfam" id="TIGR00121">
    <property type="entry name" value="birA_ligase"/>
    <property type="match status" value="1"/>
</dbReference>
<comment type="caution">
    <text evidence="7">Lacks conserved residue(s) required for the propagation of feature annotation.</text>
</comment>
<keyword evidence="1 7" id="KW-0678">Repressor</keyword>
<dbReference type="Pfam" id="PF03099">
    <property type="entry name" value="BPL_LplA_LipB"/>
    <property type="match status" value="1"/>
</dbReference>
<feature type="DNA-binding region" description="H-T-H motif" evidence="7">
    <location>
        <begin position="23"/>
        <end position="42"/>
    </location>
</feature>
<dbReference type="CDD" id="cd16442">
    <property type="entry name" value="BPL"/>
    <property type="match status" value="1"/>
</dbReference>
<evidence type="ECO:0000313" key="9">
    <source>
        <dbReference type="EMBL" id="SFQ36994.1"/>
    </source>
</evidence>
<name>A0A1I5XYL1_9BACI</name>
<dbReference type="Pfam" id="PF02237">
    <property type="entry name" value="BPL_C"/>
    <property type="match status" value="1"/>
</dbReference>
<comment type="catalytic activity">
    <reaction evidence="7">
        <text>biotin + L-lysyl-[protein] + ATP = N(6)-biotinyl-L-lysyl-[protein] + AMP + diphosphate + H(+)</text>
        <dbReference type="Rhea" id="RHEA:11756"/>
        <dbReference type="Rhea" id="RHEA-COMP:9752"/>
        <dbReference type="Rhea" id="RHEA-COMP:10505"/>
        <dbReference type="ChEBI" id="CHEBI:15378"/>
        <dbReference type="ChEBI" id="CHEBI:29969"/>
        <dbReference type="ChEBI" id="CHEBI:30616"/>
        <dbReference type="ChEBI" id="CHEBI:33019"/>
        <dbReference type="ChEBI" id="CHEBI:57586"/>
        <dbReference type="ChEBI" id="CHEBI:83144"/>
        <dbReference type="ChEBI" id="CHEBI:456215"/>
        <dbReference type="EC" id="6.3.4.15"/>
    </reaction>
</comment>
<dbReference type="NCBIfam" id="TIGR00122">
    <property type="entry name" value="birA_repr_reg"/>
    <property type="match status" value="1"/>
</dbReference>
<keyword evidence="3 7" id="KW-0805">Transcription regulation</keyword>
<dbReference type="RefSeq" id="WP_061803576.1">
    <property type="nucleotide sequence ID" value="NZ_FOXX01000002.1"/>
</dbReference>
<comment type="function">
    <text evidence="7">Acts both as a biotin--[acetyl-CoA-carboxylase] ligase and a repressor.</text>
</comment>
<dbReference type="InterPro" id="IPR013196">
    <property type="entry name" value="HTH_11"/>
</dbReference>
<feature type="binding site" evidence="7">
    <location>
        <begin position="122"/>
        <end position="124"/>
    </location>
    <ligand>
        <name>biotin</name>
        <dbReference type="ChEBI" id="CHEBI:57586"/>
    </ligand>
</feature>
<keyword evidence="4 7" id="KW-0238">DNA-binding</keyword>
<keyword evidence="5 7" id="KW-0804">Transcription</keyword>
<dbReference type="InterPro" id="IPR030855">
    <property type="entry name" value="Bifunct_BirA"/>
</dbReference>
<dbReference type="Gene3D" id="1.10.10.10">
    <property type="entry name" value="Winged helix-like DNA-binding domain superfamily/Winged helix DNA-binding domain"/>
    <property type="match status" value="1"/>
</dbReference>
<dbReference type="Proteomes" id="UP000182762">
    <property type="component" value="Unassembled WGS sequence"/>
</dbReference>
<evidence type="ECO:0000256" key="2">
    <source>
        <dbReference type="ARBA" id="ARBA00022598"/>
    </source>
</evidence>
<protein>
    <recommendedName>
        <fullName evidence="7">Bifunctional ligase/repressor BirA</fullName>
    </recommendedName>
    <alternativeName>
        <fullName evidence="7">Biotin--[acetyl-CoA-carboxylase] ligase</fullName>
        <ecNumber evidence="7">6.3.4.15</ecNumber>
    </alternativeName>
    <alternativeName>
        <fullName evidence="7">Biotin--protein ligase</fullName>
    </alternativeName>
    <alternativeName>
        <fullName evidence="7">Biotin-[acetyl-CoA carboxylase] synthetase</fullName>
    </alternativeName>
</protein>
<accession>A0A1I5XYL1</accession>
<feature type="domain" description="BPL/LPL catalytic" evidence="8">
    <location>
        <begin position="74"/>
        <end position="262"/>
    </location>
</feature>
<evidence type="ECO:0000256" key="3">
    <source>
        <dbReference type="ARBA" id="ARBA00023015"/>
    </source>
</evidence>
<evidence type="ECO:0000256" key="5">
    <source>
        <dbReference type="ARBA" id="ARBA00023163"/>
    </source>
</evidence>
<keyword evidence="10" id="KW-1185">Reference proteome</keyword>
<dbReference type="Gene3D" id="2.30.30.100">
    <property type="match status" value="1"/>
</dbReference>
<sequence>MESEIRRKLLEMFTTGEEEYVSGQKISDELGCSRTAVWKHIEDLRKDGYDLEAVRRKGYKLIKKPELVTPDALRLGLDTKKLGQNICYRETVDSTQKVAHRLAQEGCEEGTLVIAEEQVGGRGRLNRAWHSPKTTGIWMSLVLRPQIPPHEAPQLTLLSAVAIVQAIEEITDIKVDIKWPNDILINGKKLVGILTEMQADADQIHSVIIGMGINVNQQEADFNDELSSIATSLSIEKGEKISRATLVQAILKRLEELYYQYLKAGFAPIKILWEAYAITIGRNIIARTLKGSIEGLAKGITPEGTLMLEDLEGKMHYIYSADIELSNDK</sequence>
<reference evidence="9 10" key="1">
    <citation type="submission" date="2016-10" db="EMBL/GenBank/DDBJ databases">
        <authorList>
            <person name="Varghese N."/>
            <person name="Submissions S."/>
        </authorList>
    </citation>
    <scope>NUCLEOTIDE SEQUENCE [LARGE SCALE GENOMIC DNA]</scope>
    <source>
        <strain evidence="9 10">DSM 13796</strain>
    </source>
</reference>
<evidence type="ECO:0000256" key="1">
    <source>
        <dbReference type="ARBA" id="ARBA00022491"/>
    </source>
</evidence>
<dbReference type="PANTHER" id="PTHR12835">
    <property type="entry name" value="BIOTIN PROTEIN LIGASE"/>
    <property type="match status" value="1"/>
</dbReference>
<evidence type="ECO:0000256" key="6">
    <source>
        <dbReference type="ARBA" id="ARBA00023267"/>
    </source>
</evidence>
<keyword evidence="7" id="KW-0067">ATP-binding</keyword>
<dbReference type="InterPro" id="IPR004143">
    <property type="entry name" value="BPL_LPL_catalytic"/>
</dbReference>
<dbReference type="PROSITE" id="PS51733">
    <property type="entry name" value="BPL_LPL_CATALYTIC"/>
    <property type="match status" value="1"/>
</dbReference>
<dbReference type="GO" id="GO:0016874">
    <property type="term" value="F:ligase activity"/>
    <property type="evidence" value="ECO:0007669"/>
    <property type="project" value="UniProtKB-KW"/>
</dbReference>
<comment type="similarity">
    <text evidence="7">Belongs to the biotin--protein ligase family.</text>
</comment>
<dbReference type="InterPro" id="IPR036390">
    <property type="entry name" value="WH_DNA-bd_sf"/>
</dbReference>
<dbReference type="Gene3D" id="3.30.930.10">
    <property type="entry name" value="Bira Bifunctional Protein, Domain 2"/>
    <property type="match status" value="1"/>
</dbReference>
<dbReference type="PANTHER" id="PTHR12835:SF5">
    <property type="entry name" value="BIOTIN--PROTEIN LIGASE"/>
    <property type="match status" value="1"/>
</dbReference>
<comment type="caution">
    <text evidence="9">The sequence shown here is derived from an EMBL/GenBank/DDBJ whole genome shotgun (WGS) entry which is preliminary data.</text>
</comment>
<keyword evidence="6 7" id="KW-0092">Biotin</keyword>
<dbReference type="SUPFAM" id="SSF46785">
    <property type="entry name" value="Winged helix' DNA-binding domain"/>
    <property type="match status" value="1"/>
</dbReference>
<evidence type="ECO:0000259" key="8">
    <source>
        <dbReference type="PROSITE" id="PS51733"/>
    </source>
</evidence>
<evidence type="ECO:0000256" key="4">
    <source>
        <dbReference type="ARBA" id="ARBA00023125"/>
    </source>
</evidence>
<feature type="binding site" evidence="7">
    <location>
        <position position="118"/>
    </location>
    <ligand>
        <name>biotin</name>
        <dbReference type="ChEBI" id="CHEBI:57586"/>
    </ligand>
</feature>
<dbReference type="HAMAP" id="MF_00978">
    <property type="entry name" value="Bifunct_BirA"/>
    <property type="match status" value="1"/>
</dbReference>
<dbReference type="InterPro" id="IPR004408">
    <property type="entry name" value="Biotin_CoA_COase_ligase"/>
</dbReference>
<dbReference type="InterPro" id="IPR004409">
    <property type="entry name" value="Biotin_operon_repress_HTH"/>
</dbReference>
<evidence type="ECO:0000256" key="7">
    <source>
        <dbReference type="HAMAP-Rule" id="MF_00978"/>
    </source>
</evidence>
<dbReference type="EMBL" id="FOXX01000002">
    <property type="protein sequence ID" value="SFQ36994.1"/>
    <property type="molecule type" value="Genomic_DNA"/>
</dbReference>
<keyword evidence="2 7" id="KW-0436">Ligase</keyword>
<feature type="binding site" evidence="7">
    <location>
        <position position="189"/>
    </location>
    <ligand>
        <name>biotin</name>
        <dbReference type="ChEBI" id="CHEBI:57586"/>
    </ligand>
</feature>
<keyword evidence="7" id="KW-0547">Nucleotide-binding</keyword>
<proteinExistence type="inferred from homology"/>
<dbReference type="SUPFAM" id="SSF55681">
    <property type="entry name" value="Class II aaRS and biotin synthetases"/>
    <property type="match status" value="1"/>
</dbReference>
<dbReference type="InterPro" id="IPR045864">
    <property type="entry name" value="aa-tRNA-synth_II/BPL/LPL"/>
</dbReference>
<dbReference type="Pfam" id="PF08279">
    <property type="entry name" value="HTH_11"/>
    <property type="match status" value="1"/>
</dbReference>